<reference evidence="3" key="1">
    <citation type="submission" date="2017-09" db="EMBL/GenBank/DDBJ databases">
        <authorList>
            <person name="Varghese N."/>
            <person name="Submissions S."/>
        </authorList>
    </citation>
    <scope>NUCLEOTIDE SEQUENCE [LARGE SCALE GENOMIC DNA]</scope>
    <source>
        <strain evidence="3">C7</strain>
    </source>
</reference>
<dbReference type="OrthoDB" id="7803097at2"/>
<accession>A0A2C9CP66</accession>
<sequence length="350" mass="37582">MSFIRLITATFLSIGALTAPLVAGPIEDAVAFWLDDNDAEALPILSGMALSGDEDAQMLLGQIEAVVPPGAGSLFVSALSRRDRINLLRSAGGLSGKSWLRVRAEQGDELAAALLASRLPDADMDVVRALLQSGEHEAAQKLAWEIFDRGRWDEIFALAPDDPLLEQLDFVLWMRAYFASPPTANSWDWLDQTPATGRSGGMMMISLVAPVLAPHLQPSEEMREYSIAMRGFPAELIESGNMHNAASVMANQVENDANLATVHAYCAQTCPTTQGYCALQVIAQVGGADNINVADSPLERLIPQDEFMTSPRAVNQLRRWMASIGDGSLSNADVISQCARADITTAAAGQ</sequence>
<name>A0A2C9CP66_9RHOB</name>
<evidence type="ECO:0008006" key="4">
    <source>
        <dbReference type="Google" id="ProtNLM"/>
    </source>
</evidence>
<protein>
    <recommendedName>
        <fullName evidence="4">HEAT repeat domain-containing protein</fullName>
    </recommendedName>
</protein>
<dbReference type="RefSeq" id="WP_145996699.1">
    <property type="nucleotide sequence ID" value="NZ_OCTN01000001.1"/>
</dbReference>
<evidence type="ECO:0000313" key="3">
    <source>
        <dbReference type="Proteomes" id="UP000220034"/>
    </source>
</evidence>
<evidence type="ECO:0000313" key="2">
    <source>
        <dbReference type="EMBL" id="SOH92998.1"/>
    </source>
</evidence>
<keyword evidence="3" id="KW-1185">Reference proteome</keyword>
<gene>
    <name evidence="2" type="ORF">SAMN06273572_101852</name>
</gene>
<feature type="chain" id="PRO_5013016649" description="HEAT repeat domain-containing protein" evidence="1">
    <location>
        <begin position="24"/>
        <end position="350"/>
    </location>
</feature>
<organism evidence="2 3">
    <name type="scientific">Pontivivens marinum</name>
    <dbReference type="NCBI Taxonomy" id="1690039"/>
    <lineage>
        <taxon>Bacteria</taxon>
        <taxon>Pseudomonadati</taxon>
        <taxon>Pseudomonadota</taxon>
        <taxon>Alphaproteobacteria</taxon>
        <taxon>Rhodobacterales</taxon>
        <taxon>Paracoccaceae</taxon>
        <taxon>Pontivivens</taxon>
    </lineage>
</organism>
<feature type="signal peptide" evidence="1">
    <location>
        <begin position="1"/>
        <end position="23"/>
    </location>
</feature>
<keyword evidence="1" id="KW-0732">Signal</keyword>
<dbReference type="AlphaFoldDB" id="A0A2C9CP66"/>
<evidence type="ECO:0000256" key="1">
    <source>
        <dbReference type="SAM" id="SignalP"/>
    </source>
</evidence>
<dbReference type="Proteomes" id="UP000220034">
    <property type="component" value="Unassembled WGS sequence"/>
</dbReference>
<proteinExistence type="predicted"/>
<dbReference type="EMBL" id="OCTN01000001">
    <property type="protein sequence ID" value="SOH92998.1"/>
    <property type="molecule type" value="Genomic_DNA"/>
</dbReference>